<sequence length="1284" mass="143766">MSSIISLREWIKCAVEAAGLANELFASSYYDPDSNNWASGTIRRSSAVSSNPYLNSALVIARSLADQLCEKVDENSGGHLPLSPAPGTDWADRVVVHLSNERHNIDDYTEDLQPLPFSSQRPSSDPKELQAMLNSVIPDLLSYTKNDDEEGASTCIADEVNNVPFHDVVRVEFSHSQNDELCSQISEMQRIYNLGLVFYELFSGGERPPEINTQNDTAESMRKHGVNEDDVDGEPLPLGRLSIFNDDDDVEGIFKNSDDCCPLLDVNDENLMSRKKRASSSNCTSNAISIEPLRQKGLYVSLCDLINNMLDIINVDFIKDETYRTMTDVRNDLQQMLDKPDRFLHDLDLEKLAITGLQLNEAVFGRKMDFTDLQNSYRRSISGENECAVIVGPSGIGKTVLANRLGSFASADGAFFLSGKFDQLQQMTPFSALASAFNEYCHRMSERGQSRHRQEVATKLRMALGGEAGHLLKVIPNLGLILGEGAGQYDDQDCANAQARIQYLLCLFVDVISRSSGAPIILFLDDLQWSDQASLSAIKQLLLFFSSKRQFFFLGSCREEGLLQQHSFGSMLTSIRQFGVHATVVTLACLDKNTTNTVVSDLLCLSPRLTRTLSDIIFQKSHGNPFFFSQLMISLCRDGLVRLSLSRRRWEWEEEKVQSLKLPDNVAALLSSNITRLPKEVQSALCTLSCFGARSDCVLIEALETKLGIPLTEPLQVAVAEGIVDKVDGKFSFGHDKLQEAAYNLIQAENRCLFHCQYGLALVQHALERLDDGMLFAAVSQINLGGRAAIEDPKQCVTVANLNFAAGIKAMEMSDFSLAYSFFDHGITFLPKRHWQEHYDLSLQLFEAAGKCALVKSDALSLKLVTDQIFKYAKRFEDKLNTMFNNVTALAYATQLPGSVAMAVTVLSQLGIELPESSESDFKINIERTKVLLRGFADEDLVDYKIMSDPSKIMAMKFLARLELSFQYIRPASAPSVTLKMIQLSIDHGMSPVSPIGFTYFGQHVATCGDIEEGCRYVKIARKLLDRIGSKEFAGEVIAMGSQLLHFVKPIQVTIELHHEGYTIAMGAGDMQGAMLNLAFYCGIAFWSTTKLIICKERFAWTCRLLDQHGHSNLLSHILPLLKMIQLLMGKTDQEDTSKSNGVAAQVEEILKNAKQISHTGSIAFNFQQMYIHFMFREFDNMKMFAERCFCVNNHNWIFHFPFTSQMFYGGIVACWVYRQTKDPTWAERGRSAKVTIKKWAESSHHNFQHKAYLLEAEEAFCNNDTDKAQLYYEMAVSSAREHQ</sequence>
<name>A0ABD3SEY2_9STRA</name>
<evidence type="ECO:0000313" key="2">
    <source>
        <dbReference type="EMBL" id="KAL3822933.1"/>
    </source>
</evidence>
<reference evidence="2 3" key="1">
    <citation type="submission" date="2024-10" db="EMBL/GenBank/DDBJ databases">
        <title>Updated reference genomes for cyclostephanoid diatoms.</title>
        <authorList>
            <person name="Roberts W.R."/>
            <person name="Alverson A.J."/>
        </authorList>
    </citation>
    <scope>NUCLEOTIDE SEQUENCE [LARGE SCALE GENOMIC DNA]</scope>
    <source>
        <strain evidence="2 3">AJA228-03</strain>
    </source>
</reference>
<organism evidence="2 3">
    <name type="scientific">Cyclostephanos tholiformis</name>
    <dbReference type="NCBI Taxonomy" id="382380"/>
    <lineage>
        <taxon>Eukaryota</taxon>
        <taxon>Sar</taxon>
        <taxon>Stramenopiles</taxon>
        <taxon>Ochrophyta</taxon>
        <taxon>Bacillariophyta</taxon>
        <taxon>Coscinodiscophyceae</taxon>
        <taxon>Thalassiosirophycidae</taxon>
        <taxon>Stephanodiscales</taxon>
        <taxon>Stephanodiscaceae</taxon>
        <taxon>Cyclostephanos</taxon>
    </lineage>
</organism>
<accession>A0ABD3SEY2</accession>
<dbReference type="Gene3D" id="3.40.50.300">
    <property type="entry name" value="P-loop containing nucleotide triphosphate hydrolases"/>
    <property type="match status" value="1"/>
</dbReference>
<dbReference type="InterPro" id="IPR027417">
    <property type="entry name" value="P-loop_NTPase"/>
</dbReference>
<evidence type="ECO:0000313" key="3">
    <source>
        <dbReference type="Proteomes" id="UP001530377"/>
    </source>
</evidence>
<dbReference type="PANTHER" id="PTHR43642:SF1">
    <property type="entry name" value="HYBRID SIGNAL TRANSDUCTION HISTIDINE KINASE G"/>
    <property type="match status" value="1"/>
</dbReference>
<dbReference type="Proteomes" id="UP001530377">
    <property type="component" value="Unassembled WGS sequence"/>
</dbReference>
<proteinExistence type="predicted"/>
<keyword evidence="3" id="KW-1185">Reference proteome</keyword>
<comment type="caution">
    <text evidence="2">The sequence shown here is derived from an EMBL/GenBank/DDBJ whole genome shotgun (WGS) entry which is preliminary data.</text>
</comment>
<protein>
    <recommendedName>
        <fullName evidence="1">Orc1-like AAA ATPase domain-containing protein</fullName>
    </recommendedName>
</protein>
<evidence type="ECO:0000259" key="1">
    <source>
        <dbReference type="Pfam" id="PF13191"/>
    </source>
</evidence>
<dbReference type="PANTHER" id="PTHR43642">
    <property type="entry name" value="HYBRID SIGNAL TRANSDUCTION HISTIDINE KINASE G"/>
    <property type="match status" value="1"/>
</dbReference>
<dbReference type="InterPro" id="IPR041664">
    <property type="entry name" value="AAA_16"/>
</dbReference>
<gene>
    <name evidence="2" type="ORF">ACHAXA_011648</name>
</gene>
<dbReference type="Pfam" id="PF13191">
    <property type="entry name" value="AAA_16"/>
    <property type="match status" value="1"/>
</dbReference>
<dbReference type="EMBL" id="JALLPB020000050">
    <property type="protein sequence ID" value="KAL3822933.1"/>
    <property type="molecule type" value="Genomic_DNA"/>
</dbReference>
<feature type="domain" description="Orc1-like AAA ATPase" evidence="1">
    <location>
        <begin position="363"/>
        <end position="542"/>
    </location>
</feature>
<dbReference type="InterPro" id="IPR053159">
    <property type="entry name" value="Hybrid_Histidine_Kinase"/>
</dbReference>
<dbReference type="SUPFAM" id="SSF52540">
    <property type="entry name" value="P-loop containing nucleoside triphosphate hydrolases"/>
    <property type="match status" value="1"/>
</dbReference>